<dbReference type="VEuPathDB" id="FungiDB:L203_03722"/>
<protein>
    <submittedName>
        <fullName evidence="1">Uncharacterized protein</fullName>
    </submittedName>
</protein>
<dbReference type="EMBL" id="CP143787">
    <property type="protein sequence ID" value="WVN88568.1"/>
    <property type="molecule type" value="Genomic_DNA"/>
</dbReference>
<accession>A0A1E3IEG1</accession>
<evidence type="ECO:0000313" key="2">
    <source>
        <dbReference type="Proteomes" id="UP000094043"/>
    </source>
</evidence>
<dbReference type="GeneID" id="91087989"/>
<keyword evidence="2" id="KW-1185">Reference proteome</keyword>
<proteinExistence type="predicted"/>
<reference evidence="1" key="2">
    <citation type="journal article" date="2022" name="Elife">
        <title>Obligate sexual reproduction of a homothallic fungus closely related to the Cryptococcus pathogenic species complex.</title>
        <authorList>
            <person name="Passer A.R."/>
            <person name="Clancey S.A."/>
            <person name="Shea T."/>
            <person name="David-Palma M."/>
            <person name="Averette A.F."/>
            <person name="Boekhout T."/>
            <person name="Porcel B.M."/>
            <person name="Nowrousian M."/>
            <person name="Cuomo C.A."/>
            <person name="Sun S."/>
            <person name="Heitman J."/>
            <person name="Coelho M.A."/>
        </authorList>
    </citation>
    <scope>NUCLEOTIDE SEQUENCE</scope>
    <source>
        <strain evidence="1">CBS 7841</strain>
    </source>
</reference>
<dbReference type="Proteomes" id="UP000094043">
    <property type="component" value="Chromosome 4"/>
</dbReference>
<dbReference type="RefSeq" id="XP_066069268.1">
    <property type="nucleotide sequence ID" value="XM_066213171.1"/>
</dbReference>
<reference evidence="1" key="3">
    <citation type="submission" date="2024-01" db="EMBL/GenBank/DDBJ databases">
        <authorList>
            <person name="Coelho M.A."/>
            <person name="David-Palma M."/>
            <person name="Shea T."/>
            <person name="Sun S."/>
            <person name="Cuomo C.A."/>
            <person name="Heitman J."/>
        </authorList>
    </citation>
    <scope>NUCLEOTIDE SEQUENCE</scope>
    <source>
        <strain evidence="1">CBS 7841</strain>
    </source>
</reference>
<evidence type="ECO:0000313" key="1">
    <source>
        <dbReference type="EMBL" id="WVN88568.1"/>
    </source>
</evidence>
<name>A0A1E3IEG1_9TREE</name>
<reference evidence="1" key="1">
    <citation type="submission" date="2016-06" db="EMBL/GenBank/DDBJ databases">
        <authorList>
            <person name="Cuomo C."/>
            <person name="Litvintseva A."/>
            <person name="Heitman J."/>
            <person name="Chen Y."/>
            <person name="Sun S."/>
            <person name="Springer D."/>
            <person name="Dromer F."/>
            <person name="Young S."/>
            <person name="Zeng Q."/>
            <person name="Chapman S."/>
            <person name="Gujja S."/>
            <person name="Saif S."/>
            <person name="Birren B."/>
        </authorList>
    </citation>
    <scope>NUCLEOTIDE SEQUENCE</scope>
    <source>
        <strain evidence="1">CBS 7841</strain>
    </source>
</reference>
<organism evidence="1 2">
    <name type="scientific">Cryptococcus depauperatus CBS 7841</name>
    <dbReference type="NCBI Taxonomy" id="1295531"/>
    <lineage>
        <taxon>Eukaryota</taxon>
        <taxon>Fungi</taxon>
        <taxon>Dikarya</taxon>
        <taxon>Basidiomycota</taxon>
        <taxon>Agaricomycotina</taxon>
        <taxon>Tremellomycetes</taxon>
        <taxon>Tremellales</taxon>
        <taxon>Cryptococcaceae</taxon>
        <taxon>Cryptococcus</taxon>
    </lineage>
</organism>
<dbReference type="KEGG" id="cdep:91087989"/>
<dbReference type="AlphaFoldDB" id="A0A1E3IEG1"/>
<dbReference type="OrthoDB" id="2579451at2759"/>
<sequence>MITYAPKTFSVQRLFGLCRQAGALHGLSSMAVTPVLAHSSKATITMAASSKWTEAKLRNKIERARQAMLRRTEAA</sequence>
<gene>
    <name evidence="1" type="ORF">L203_103779</name>
</gene>